<evidence type="ECO:0000259" key="2">
    <source>
        <dbReference type="PROSITE" id="PS50110"/>
    </source>
</evidence>
<gene>
    <name evidence="3" type="ORF">FK178_15055</name>
</gene>
<evidence type="ECO:0000313" key="3">
    <source>
        <dbReference type="EMBL" id="QED38954.1"/>
    </source>
</evidence>
<dbReference type="KEGG" id="anp:FK178_15055"/>
<proteinExistence type="predicted"/>
<dbReference type="SUPFAM" id="SSF52172">
    <property type="entry name" value="CheY-like"/>
    <property type="match status" value="1"/>
</dbReference>
<evidence type="ECO:0000313" key="4">
    <source>
        <dbReference type="Proteomes" id="UP000321954"/>
    </source>
</evidence>
<dbReference type="AlphaFoldDB" id="A0A5B8YMI7"/>
<feature type="domain" description="Response regulatory" evidence="2">
    <location>
        <begin position="5"/>
        <end position="136"/>
    </location>
</feature>
<dbReference type="InterPro" id="IPR001789">
    <property type="entry name" value="Sig_transdc_resp-reg_receiver"/>
</dbReference>
<dbReference type="Proteomes" id="UP000321954">
    <property type="component" value="Chromosome"/>
</dbReference>
<accession>A0A5B8YMI7</accession>
<keyword evidence="1" id="KW-0597">Phosphoprotein</keyword>
<keyword evidence="4" id="KW-1185">Reference proteome</keyword>
<name>A0A5B8YMI7_9FLAO</name>
<dbReference type="Gene3D" id="3.40.50.2300">
    <property type="match status" value="1"/>
</dbReference>
<feature type="modified residue" description="4-aspartylphosphate" evidence="1">
    <location>
        <position position="64"/>
    </location>
</feature>
<dbReference type="OrthoDB" id="651456at2"/>
<sequence length="223" mass="25355">MKAFTAIIIDDHPIITDSYQAAIEEYFSSGTVEPKILVLNDLDSALDQINNSKIFMAADLIFLDIQLPPSRDNRMISGEDLGLKIRKKNSPAKIVLSTSLNENYRIYSLLKNINPEGFLIKTDINRHELLIALDKVISTPPYYSKTVLQLLRKHISSDFVLDANDRRILFELSIGTKLKDLQNIIPLSLSGVEKKRRNLKILFEVEEEGDRSLVLKAREKGFL</sequence>
<reference evidence="3 4" key="1">
    <citation type="submission" date="2019-08" db="EMBL/GenBank/DDBJ databases">
        <title>Antarcticibacterium arcticum sp. nov., a bacterium isolated from marine sediment of the Canadian Beaufort Sea.</title>
        <authorList>
            <person name="Lee Y.M."/>
            <person name="Baek K."/>
            <person name="Lee D.-H."/>
            <person name="Shin S.C."/>
            <person name="Jin Y.K."/>
            <person name="Park Y."/>
        </authorList>
    </citation>
    <scope>NUCLEOTIDE SEQUENCE [LARGE SCALE GENOMIC DNA]</scope>
    <source>
        <strain evidence="3 4">PAMC 28998</strain>
    </source>
</reference>
<dbReference type="GO" id="GO:0000160">
    <property type="term" value="P:phosphorelay signal transduction system"/>
    <property type="evidence" value="ECO:0007669"/>
    <property type="project" value="InterPro"/>
</dbReference>
<protein>
    <submittedName>
        <fullName evidence="3">Response regulator transcription factor</fullName>
    </submittedName>
</protein>
<organism evidence="3 4">
    <name type="scientific">Antarcticibacterium arcticum</name>
    <dbReference type="NCBI Taxonomy" id="2585771"/>
    <lineage>
        <taxon>Bacteria</taxon>
        <taxon>Pseudomonadati</taxon>
        <taxon>Bacteroidota</taxon>
        <taxon>Flavobacteriia</taxon>
        <taxon>Flavobacteriales</taxon>
        <taxon>Flavobacteriaceae</taxon>
        <taxon>Antarcticibacterium</taxon>
    </lineage>
</organism>
<dbReference type="EMBL" id="CP042476">
    <property type="protein sequence ID" value="QED38954.1"/>
    <property type="molecule type" value="Genomic_DNA"/>
</dbReference>
<dbReference type="InterPro" id="IPR011006">
    <property type="entry name" value="CheY-like_superfamily"/>
</dbReference>
<dbReference type="RefSeq" id="WP_146837130.1">
    <property type="nucleotide sequence ID" value="NZ_CP042476.1"/>
</dbReference>
<dbReference type="PROSITE" id="PS50110">
    <property type="entry name" value="RESPONSE_REGULATORY"/>
    <property type="match status" value="1"/>
</dbReference>
<evidence type="ECO:0000256" key="1">
    <source>
        <dbReference type="PROSITE-ProRule" id="PRU00169"/>
    </source>
</evidence>